<evidence type="ECO:0000259" key="8">
    <source>
        <dbReference type="PROSITE" id="PS51831"/>
    </source>
</evidence>
<keyword evidence="6" id="KW-0511">Multifunctional enzyme</keyword>
<dbReference type="PROSITE" id="PS51671">
    <property type="entry name" value="ACT"/>
    <property type="match status" value="2"/>
</dbReference>
<evidence type="ECO:0000256" key="1">
    <source>
        <dbReference type="ARBA" id="ARBA00022679"/>
    </source>
</evidence>
<dbReference type="GO" id="GO:0008773">
    <property type="term" value="F:[protein-PII] uridylyltransferase activity"/>
    <property type="evidence" value="ECO:0007669"/>
    <property type="project" value="InterPro"/>
</dbReference>
<accession>A0A5N8W2A8</accession>
<feature type="domain" description="ACT" evidence="7">
    <location>
        <begin position="373"/>
        <end position="443"/>
    </location>
</feature>
<dbReference type="PANTHER" id="PTHR47320">
    <property type="entry name" value="BIFUNCTIONAL URIDYLYLTRANSFERASE/URIDYLYL-REMOVING ENZYME"/>
    <property type="match status" value="1"/>
</dbReference>
<protein>
    <submittedName>
        <fullName evidence="9">ACT domain-containing protein</fullName>
    </submittedName>
</protein>
<dbReference type="InterPro" id="IPR010043">
    <property type="entry name" value="UTase/UR"/>
</dbReference>
<dbReference type="OrthoDB" id="9758038at2"/>
<dbReference type="InterPro" id="IPR003607">
    <property type="entry name" value="HD/PDEase_dom"/>
</dbReference>
<sequence length="443" mass="47454">PWPAEAREQLVTLLGSGRPTVDVWEALEAEGLITQLLPDWERVRCRPQRNAVHLWTVDRHLIETAVRASEFTRRVHRPDLLLVAALLHDIGKGWPGDHSVAGEIIAKDVAARIGFDRDDVAVLATLVRHHLLLVETATRRDLEDPATVRSVAEAVGSQGTLELLHALTEADALATGPAAWSSWRASLVADLVKRVAAVLSGDAPDEFEADAEAPTAEQERLAIEAFRTGSPVLALRAQTEPPGENEEKSSGEPEPLGVELLIAVPDRPGLLPAVAGVLAVHRLSVRTAELRALELPDAVEGSVLLLNWRVAAEYGSLPQAARLRADLVRALDGSLDIASRLAERDAAYPRRRGVVAPPPRVTVAPAASRHATVIEVRAQDAPGLLFRIGRALEDAEVRVRSAHVSTLGANAVDAFYVTGAKGAPLPGEEAATVARSLEEALRG</sequence>
<evidence type="ECO:0000313" key="10">
    <source>
        <dbReference type="Proteomes" id="UP000326979"/>
    </source>
</evidence>
<dbReference type="AlphaFoldDB" id="A0A5N8W2A8"/>
<dbReference type="Pfam" id="PF01966">
    <property type="entry name" value="HD"/>
    <property type="match status" value="1"/>
</dbReference>
<dbReference type="CDD" id="cd04899">
    <property type="entry name" value="ACT_ACR-UUR-like_2"/>
    <property type="match status" value="1"/>
</dbReference>
<dbReference type="RefSeq" id="WP_152784105.1">
    <property type="nucleotide sequence ID" value="NZ_VJZE01000079.1"/>
</dbReference>
<dbReference type="Pfam" id="PF01842">
    <property type="entry name" value="ACT"/>
    <property type="match status" value="1"/>
</dbReference>
<evidence type="ECO:0000259" key="7">
    <source>
        <dbReference type="PROSITE" id="PS51671"/>
    </source>
</evidence>
<dbReference type="CDD" id="cd00077">
    <property type="entry name" value="HDc"/>
    <property type="match status" value="1"/>
</dbReference>
<dbReference type="PROSITE" id="PS51831">
    <property type="entry name" value="HD"/>
    <property type="match status" value="1"/>
</dbReference>
<evidence type="ECO:0000256" key="2">
    <source>
        <dbReference type="ARBA" id="ARBA00022695"/>
    </source>
</evidence>
<evidence type="ECO:0000256" key="3">
    <source>
        <dbReference type="ARBA" id="ARBA00022737"/>
    </source>
</evidence>
<evidence type="ECO:0000313" key="9">
    <source>
        <dbReference type="EMBL" id="MPY41036.1"/>
    </source>
</evidence>
<dbReference type="EMBL" id="VJZE01000079">
    <property type="protein sequence ID" value="MPY41036.1"/>
    <property type="molecule type" value="Genomic_DNA"/>
</dbReference>
<dbReference type="PANTHER" id="PTHR47320:SF1">
    <property type="entry name" value="BIFUNCTIONAL URIDYLYLTRANSFERASE_URIDYLYL-REMOVING ENZYME"/>
    <property type="match status" value="1"/>
</dbReference>
<dbReference type="SUPFAM" id="SSF109604">
    <property type="entry name" value="HD-domain/PDEase-like"/>
    <property type="match status" value="1"/>
</dbReference>
<keyword evidence="1" id="KW-0808">Transferase</keyword>
<dbReference type="Proteomes" id="UP000326979">
    <property type="component" value="Unassembled WGS sequence"/>
</dbReference>
<dbReference type="SMART" id="SM00471">
    <property type="entry name" value="HDc"/>
    <property type="match status" value="1"/>
</dbReference>
<keyword evidence="5" id="KW-0460">Magnesium</keyword>
<dbReference type="Gene3D" id="1.10.3090.10">
    <property type="entry name" value="cca-adding enzyme, domain 2"/>
    <property type="match status" value="1"/>
</dbReference>
<keyword evidence="2" id="KW-0548">Nucleotidyltransferase</keyword>
<feature type="non-terminal residue" evidence="9">
    <location>
        <position position="1"/>
    </location>
</feature>
<keyword evidence="10" id="KW-1185">Reference proteome</keyword>
<comment type="caution">
    <text evidence="9">The sequence shown here is derived from an EMBL/GenBank/DDBJ whole genome shotgun (WGS) entry which is preliminary data.</text>
</comment>
<dbReference type="InterPro" id="IPR006674">
    <property type="entry name" value="HD_domain"/>
</dbReference>
<evidence type="ECO:0000256" key="4">
    <source>
        <dbReference type="ARBA" id="ARBA00022801"/>
    </source>
</evidence>
<dbReference type="InterPro" id="IPR002912">
    <property type="entry name" value="ACT_dom"/>
</dbReference>
<dbReference type="CDD" id="cd02116">
    <property type="entry name" value="ACT"/>
    <property type="match status" value="1"/>
</dbReference>
<proteinExistence type="inferred from homology"/>
<feature type="domain" description="ACT" evidence="7">
    <location>
        <begin position="259"/>
        <end position="342"/>
    </location>
</feature>
<keyword evidence="4" id="KW-0378">Hydrolase</keyword>
<evidence type="ECO:0000256" key="5">
    <source>
        <dbReference type="ARBA" id="ARBA00022842"/>
    </source>
</evidence>
<name>A0A5N8W2A8_9ACTN</name>
<organism evidence="9 10">
    <name type="scientific">Streptomyces phyllanthi</name>
    <dbReference type="NCBI Taxonomy" id="1803180"/>
    <lineage>
        <taxon>Bacteria</taxon>
        <taxon>Bacillati</taxon>
        <taxon>Actinomycetota</taxon>
        <taxon>Actinomycetes</taxon>
        <taxon>Kitasatosporales</taxon>
        <taxon>Streptomycetaceae</taxon>
        <taxon>Streptomyces</taxon>
    </lineage>
</organism>
<gene>
    <name evidence="9" type="ORF">FNH04_14310</name>
</gene>
<dbReference type="SUPFAM" id="SSF55021">
    <property type="entry name" value="ACT-like"/>
    <property type="match status" value="1"/>
</dbReference>
<reference evidence="9 10" key="1">
    <citation type="submission" date="2019-07" db="EMBL/GenBank/DDBJ databases">
        <title>New species of Amycolatopsis and Streptomyces.</title>
        <authorList>
            <person name="Duangmal K."/>
            <person name="Teo W.F.A."/>
            <person name="Lipun K."/>
        </authorList>
    </citation>
    <scope>NUCLEOTIDE SEQUENCE [LARGE SCALE GENOMIC DNA]</scope>
    <source>
        <strain evidence="9 10">TISTR 2346</strain>
    </source>
</reference>
<dbReference type="GO" id="GO:0016787">
    <property type="term" value="F:hydrolase activity"/>
    <property type="evidence" value="ECO:0007669"/>
    <property type="project" value="UniProtKB-KW"/>
</dbReference>
<dbReference type="InterPro" id="IPR045865">
    <property type="entry name" value="ACT-like_dom_sf"/>
</dbReference>
<dbReference type="HAMAP" id="MF_00277">
    <property type="entry name" value="PII_uridylyl_transf"/>
    <property type="match status" value="1"/>
</dbReference>
<keyword evidence="3" id="KW-0677">Repeat</keyword>
<evidence type="ECO:0000256" key="6">
    <source>
        <dbReference type="ARBA" id="ARBA00023268"/>
    </source>
</evidence>
<feature type="domain" description="HD" evidence="8">
    <location>
        <begin position="57"/>
        <end position="180"/>
    </location>
</feature>